<sequence>MDTSVKVTGVIKVTDQQAERESLQLTDEERELLQAELAVLLPALSGERKEAYQALADAVERNSVPPDLLPLLEGLTKLALETGRARRIYRAEGERILTELFRKTPSGQELSKSLNEVNKALSILEGQTLQGVRVAMRTLGHFTVTVETEKAVITIAIRPDAVTVDSISVGGEAGLG</sequence>
<evidence type="ECO:0000313" key="2">
    <source>
        <dbReference type="Proteomes" id="UP001204798"/>
    </source>
</evidence>
<protein>
    <submittedName>
        <fullName evidence="1">Uncharacterized protein</fullName>
    </submittedName>
</protein>
<evidence type="ECO:0000313" key="1">
    <source>
        <dbReference type="EMBL" id="MCS3919137.1"/>
    </source>
</evidence>
<dbReference type="EMBL" id="JANUCP010000002">
    <property type="protein sequence ID" value="MCS3919137.1"/>
    <property type="molecule type" value="Genomic_DNA"/>
</dbReference>
<reference evidence="1 2" key="1">
    <citation type="submission" date="2022-08" db="EMBL/GenBank/DDBJ databases">
        <title>Bacterial and archaeal communities from various locations to study Microbial Dark Matter (Phase II).</title>
        <authorList>
            <person name="Stepanauskas R."/>
        </authorList>
    </citation>
    <scope>NUCLEOTIDE SEQUENCE [LARGE SCALE GENOMIC DNA]</scope>
    <source>
        <strain evidence="1 2">PD1</strain>
    </source>
</reference>
<dbReference type="Proteomes" id="UP001204798">
    <property type="component" value="Unassembled WGS sequence"/>
</dbReference>
<keyword evidence="2" id="KW-1185">Reference proteome</keyword>
<accession>A0ABT2EMI0</accession>
<comment type="caution">
    <text evidence="1">The sequence shown here is derived from an EMBL/GenBank/DDBJ whole genome shotgun (WGS) entry which is preliminary data.</text>
</comment>
<proteinExistence type="predicted"/>
<name>A0ABT2EMI0_9BACT</name>
<gene>
    <name evidence="1" type="ORF">M2350_001537</name>
</gene>
<organism evidence="1 2">
    <name type="scientific">Candidatus Fervidibacter sacchari</name>
    <dbReference type="NCBI Taxonomy" id="1448929"/>
    <lineage>
        <taxon>Bacteria</taxon>
        <taxon>Candidatus Fervidibacterota</taxon>
        <taxon>Candidatus Fervidibacter</taxon>
    </lineage>
</organism>